<evidence type="ECO:0000256" key="2">
    <source>
        <dbReference type="ARBA" id="ARBA00009765"/>
    </source>
</evidence>
<proteinExistence type="inferred from homology"/>
<dbReference type="SUPFAM" id="SSF144083">
    <property type="entry name" value="Magnesium transport protein CorA, transmembrane region"/>
    <property type="match status" value="1"/>
</dbReference>
<evidence type="ECO:0000256" key="5">
    <source>
        <dbReference type="ARBA" id="ARBA00022692"/>
    </source>
</evidence>
<feature type="transmembrane region" description="Helical" evidence="8">
    <location>
        <begin position="289"/>
        <end position="310"/>
    </location>
</feature>
<keyword evidence="8" id="KW-0460">Magnesium</keyword>
<keyword evidence="8" id="KW-0406">Ion transport</keyword>
<keyword evidence="5 8" id="KW-0812">Transmembrane</keyword>
<comment type="function">
    <text evidence="8">Mediates influx of magnesium ions.</text>
</comment>
<dbReference type="NCBIfam" id="TIGR00383">
    <property type="entry name" value="corA"/>
    <property type="match status" value="1"/>
</dbReference>
<dbReference type="Gene3D" id="3.30.460.20">
    <property type="entry name" value="CorA soluble domain-like"/>
    <property type="match status" value="1"/>
</dbReference>
<comment type="similarity">
    <text evidence="2 8">Belongs to the CorA metal ion transporter (MIT) (TC 1.A.35) family.</text>
</comment>
<evidence type="ECO:0000256" key="7">
    <source>
        <dbReference type="ARBA" id="ARBA00023136"/>
    </source>
</evidence>
<dbReference type="RefSeq" id="WP_338753805.1">
    <property type="nucleotide sequence ID" value="NZ_CP147404.1"/>
</dbReference>
<name>A0ABZ2N922_9BACI</name>
<evidence type="ECO:0000256" key="3">
    <source>
        <dbReference type="ARBA" id="ARBA00022448"/>
    </source>
</evidence>
<keyword evidence="3 8" id="KW-0813">Transport</keyword>
<protein>
    <recommendedName>
        <fullName evidence="8">Magnesium transport protein CorA</fullName>
    </recommendedName>
</protein>
<dbReference type="EMBL" id="CP147404">
    <property type="protein sequence ID" value="WXB94173.1"/>
    <property type="molecule type" value="Genomic_DNA"/>
</dbReference>
<keyword evidence="10" id="KW-1185">Reference proteome</keyword>
<dbReference type="SUPFAM" id="SSF143865">
    <property type="entry name" value="CorA soluble domain-like"/>
    <property type="match status" value="1"/>
</dbReference>
<gene>
    <name evidence="8 9" type="primary">corA</name>
    <name evidence="9" type="ORF">WDJ61_05965</name>
</gene>
<dbReference type="PANTHER" id="PTHR46494">
    <property type="entry name" value="CORA FAMILY METAL ION TRANSPORTER (EUROFUNG)"/>
    <property type="match status" value="1"/>
</dbReference>
<dbReference type="InterPro" id="IPR045861">
    <property type="entry name" value="CorA_cytoplasmic_dom"/>
</dbReference>
<organism evidence="9 10">
    <name type="scientific">Bacillus kandeliae</name>
    <dbReference type="NCBI Taxonomy" id="3129297"/>
    <lineage>
        <taxon>Bacteria</taxon>
        <taxon>Bacillati</taxon>
        <taxon>Bacillota</taxon>
        <taxon>Bacilli</taxon>
        <taxon>Bacillales</taxon>
        <taxon>Bacillaceae</taxon>
        <taxon>Bacillus</taxon>
    </lineage>
</organism>
<evidence type="ECO:0000313" key="10">
    <source>
        <dbReference type="Proteomes" id="UP001387364"/>
    </source>
</evidence>
<dbReference type="Pfam" id="PF01544">
    <property type="entry name" value="CorA"/>
    <property type="match status" value="1"/>
</dbReference>
<evidence type="ECO:0000256" key="6">
    <source>
        <dbReference type="ARBA" id="ARBA00022989"/>
    </source>
</evidence>
<evidence type="ECO:0000313" key="9">
    <source>
        <dbReference type="EMBL" id="WXB94173.1"/>
    </source>
</evidence>
<sequence length="331" mass="39930">MIRTCVLKTNGELLYDLPLEHINNEEIEWYWIDFAEPNDKEKELLSHAFQFHPLAIEDCLDQLIGRPKLDFYDQYYFFLVHALDPKTYEAREVDVFINDRMIVTFHNISVSELNHVWEELKGNGKLRQGPVFIFHRLIDRFVDELFPPVYHIEDQLNRVDEETDNYSGNELIDRLFDIRHDMAKLRQSIFPMRDLVYRMLNSTRLEFMNEHQIYFRDVYDHLLKLAEMLESYRDFSSDLRDNYVSVNSNKMNNIMMTLTVITTIFMPLTFIAGIYGMNFKYMPELQYRYGYFIVIGIMFTIALFMVTMFNKKGWLRITKKQRKSRRKITFK</sequence>
<evidence type="ECO:0000256" key="4">
    <source>
        <dbReference type="ARBA" id="ARBA00022475"/>
    </source>
</evidence>
<dbReference type="Proteomes" id="UP001387364">
    <property type="component" value="Chromosome"/>
</dbReference>
<reference evidence="9 10" key="1">
    <citation type="submission" date="2024-02" db="EMBL/GenBank/DDBJ databases">
        <title>Seven novel Bacillus-like species.</title>
        <authorList>
            <person name="Liu G."/>
        </authorList>
    </citation>
    <scope>NUCLEOTIDE SEQUENCE [LARGE SCALE GENOMIC DNA]</scope>
    <source>
        <strain evidence="9 10">FJAT-52991</strain>
    </source>
</reference>
<keyword evidence="6 8" id="KW-1133">Transmembrane helix</keyword>
<dbReference type="InterPro" id="IPR004488">
    <property type="entry name" value="Mg/Co-transport_prot_CorA"/>
</dbReference>
<feature type="transmembrane region" description="Helical" evidence="8">
    <location>
        <begin position="254"/>
        <end position="277"/>
    </location>
</feature>
<dbReference type="Gene3D" id="1.20.58.340">
    <property type="entry name" value="Magnesium transport protein CorA, transmembrane region"/>
    <property type="match status" value="2"/>
</dbReference>
<accession>A0ABZ2N922</accession>
<dbReference type="CDD" id="cd12831">
    <property type="entry name" value="TmCorA-like_u2"/>
    <property type="match status" value="1"/>
</dbReference>
<keyword evidence="4 8" id="KW-1003">Cell membrane</keyword>
<evidence type="ECO:0000256" key="8">
    <source>
        <dbReference type="RuleBase" id="RU362010"/>
    </source>
</evidence>
<keyword evidence="7 8" id="KW-0472">Membrane</keyword>
<evidence type="ECO:0000256" key="1">
    <source>
        <dbReference type="ARBA" id="ARBA00004651"/>
    </source>
</evidence>
<dbReference type="InterPro" id="IPR002523">
    <property type="entry name" value="MgTranspt_CorA/ZnTranspt_ZntB"/>
</dbReference>
<dbReference type="PANTHER" id="PTHR46494:SF1">
    <property type="entry name" value="CORA FAMILY METAL ION TRANSPORTER (EUROFUNG)"/>
    <property type="match status" value="1"/>
</dbReference>
<comment type="subcellular location">
    <subcellularLocation>
        <location evidence="1">Cell membrane</location>
        <topology evidence="1">Multi-pass membrane protein</topology>
    </subcellularLocation>
    <subcellularLocation>
        <location evidence="8">Membrane</location>
        <topology evidence="8">Multi-pass membrane protein</topology>
    </subcellularLocation>
</comment>
<dbReference type="InterPro" id="IPR045863">
    <property type="entry name" value="CorA_TM1_TM2"/>
</dbReference>